<dbReference type="WBParaSite" id="SMUV_0000082101-mRNA-1">
    <property type="protein sequence ID" value="SMUV_0000082101-mRNA-1"/>
    <property type="gene ID" value="SMUV_0000082101"/>
</dbReference>
<keyword evidence="1" id="KW-1185">Reference proteome</keyword>
<name>A0A0N5A9N8_9BILA</name>
<protein>
    <submittedName>
        <fullName evidence="2">COMM domain-containing protein</fullName>
    </submittedName>
</protein>
<evidence type="ECO:0000313" key="2">
    <source>
        <dbReference type="WBParaSite" id="SMUV_0000082101-mRNA-1"/>
    </source>
</evidence>
<dbReference type="AlphaFoldDB" id="A0A0N5A9N8"/>
<dbReference type="Proteomes" id="UP000046393">
    <property type="component" value="Unplaced"/>
</dbReference>
<dbReference type="Pfam" id="PF21672">
    <property type="entry name" value="COMM_HN"/>
    <property type="match status" value="1"/>
</dbReference>
<accession>A0A0N5A9N8</accession>
<reference evidence="2" key="1">
    <citation type="submission" date="2017-02" db="UniProtKB">
        <authorList>
            <consortium name="WormBaseParasite"/>
        </authorList>
    </citation>
    <scope>IDENTIFICATION</scope>
</reference>
<proteinExistence type="predicted"/>
<evidence type="ECO:0000313" key="1">
    <source>
        <dbReference type="Proteomes" id="UP000046393"/>
    </source>
</evidence>
<dbReference type="STRING" id="451379.A0A0N5A9N8"/>
<organism evidence="1 2">
    <name type="scientific">Syphacia muris</name>
    <dbReference type="NCBI Taxonomy" id="451379"/>
    <lineage>
        <taxon>Eukaryota</taxon>
        <taxon>Metazoa</taxon>
        <taxon>Ecdysozoa</taxon>
        <taxon>Nematoda</taxon>
        <taxon>Chromadorea</taxon>
        <taxon>Rhabditida</taxon>
        <taxon>Spirurina</taxon>
        <taxon>Oxyuridomorpha</taxon>
        <taxon>Oxyuroidea</taxon>
        <taxon>Oxyuridae</taxon>
        <taxon>Syphacia</taxon>
    </lineage>
</organism>
<sequence length="144" mass="16122">MLFQSVIKFKHWCNKCVDKLLSKKEWTDEEITSLCPETTSSDVETVKAMLATLSFVLEKAAKSNCCAGDLELEMQQLGLPPAPSLIPVKGSHLETDEKNKSYLLEFTSTTGEEVSIVMDENKLKFLSKELNEALQLVSKYTKNA</sequence>